<evidence type="ECO:0000256" key="4">
    <source>
        <dbReference type="ARBA" id="ARBA00004496"/>
    </source>
</evidence>
<evidence type="ECO:0000256" key="11">
    <source>
        <dbReference type="ARBA" id="ARBA00022630"/>
    </source>
</evidence>
<evidence type="ECO:0000256" key="5">
    <source>
        <dbReference type="ARBA" id="ARBA00008277"/>
    </source>
</evidence>
<keyword evidence="14" id="KW-0274">FAD</keyword>
<keyword evidence="11" id="KW-0285">Flavoprotein</keyword>
<dbReference type="GO" id="GO:0005543">
    <property type="term" value="F:phospholipid binding"/>
    <property type="evidence" value="ECO:0007669"/>
    <property type="project" value="TreeGrafter"/>
</dbReference>
<evidence type="ECO:0000259" key="27">
    <source>
        <dbReference type="PROSITE" id="PS51741"/>
    </source>
</evidence>
<dbReference type="InterPro" id="IPR001060">
    <property type="entry name" value="FCH_dom"/>
</dbReference>
<dbReference type="InterPro" id="IPR036028">
    <property type="entry name" value="SH3-like_dom_sf"/>
</dbReference>
<dbReference type="GO" id="GO:0097320">
    <property type="term" value="P:plasma membrane tubulation"/>
    <property type="evidence" value="ECO:0007669"/>
    <property type="project" value="TreeGrafter"/>
</dbReference>
<gene>
    <name evidence="28" type="primary">PACSIN3</name>
</gene>
<evidence type="ECO:0000256" key="9">
    <source>
        <dbReference type="ARBA" id="ARBA00022490"/>
    </source>
</evidence>
<evidence type="ECO:0000256" key="21">
    <source>
        <dbReference type="ARBA" id="ARBA00023284"/>
    </source>
</evidence>
<dbReference type="GO" id="GO:0005886">
    <property type="term" value="C:plasma membrane"/>
    <property type="evidence" value="ECO:0007669"/>
    <property type="project" value="UniProtKB-SubCell"/>
</dbReference>
<evidence type="ECO:0000256" key="24">
    <source>
        <dbReference type="PROSITE-ProRule" id="PRU00192"/>
    </source>
</evidence>
<dbReference type="Pfam" id="PF04137">
    <property type="entry name" value="ERO1"/>
    <property type="match status" value="1"/>
</dbReference>
<dbReference type="GO" id="GO:0071949">
    <property type="term" value="F:FAD binding"/>
    <property type="evidence" value="ECO:0007669"/>
    <property type="project" value="InterPro"/>
</dbReference>
<evidence type="ECO:0000256" key="18">
    <source>
        <dbReference type="ARBA" id="ARBA00023136"/>
    </source>
</evidence>
<keyword evidence="15" id="KW-0249">Electron transport</keyword>
<keyword evidence="18" id="KW-0472">Membrane</keyword>
<keyword evidence="8" id="KW-1003">Cell membrane</keyword>
<evidence type="ECO:0000256" key="19">
    <source>
        <dbReference type="ARBA" id="ARBA00023157"/>
    </source>
</evidence>
<feature type="domain" description="F-BAR" evidence="27">
    <location>
        <begin position="150"/>
        <end position="420"/>
    </location>
</feature>
<dbReference type="InterPro" id="IPR001452">
    <property type="entry name" value="SH3_domain"/>
</dbReference>
<keyword evidence="21" id="KW-0676">Redox-active center</keyword>
<reference evidence="28" key="2">
    <citation type="submission" date="2016-06" db="EMBL/GenBank/DDBJ databases">
        <title>The genome of a short-lived fish provides insights into sex chromosome evolution and the genetic control of aging.</title>
        <authorList>
            <person name="Reichwald K."/>
            <person name="Felder M."/>
            <person name="Petzold A."/>
            <person name="Koch P."/>
            <person name="Groth M."/>
            <person name="Platzer M."/>
        </authorList>
    </citation>
    <scope>NUCLEOTIDE SEQUENCE</scope>
    <source>
        <tissue evidence="28">Brain</tissue>
    </source>
</reference>
<dbReference type="InterPro" id="IPR031160">
    <property type="entry name" value="F_BAR_dom"/>
</dbReference>
<dbReference type="SUPFAM" id="SSF110019">
    <property type="entry name" value="ERO1-like"/>
    <property type="match status" value="1"/>
</dbReference>
<evidence type="ECO:0000256" key="23">
    <source>
        <dbReference type="ARBA" id="ARBA00064966"/>
    </source>
</evidence>
<keyword evidence="20" id="KW-0325">Glycoprotein</keyword>
<dbReference type="GO" id="GO:0007010">
    <property type="term" value="P:cytoskeleton organization"/>
    <property type="evidence" value="ECO:0007669"/>
    <property type="project" value="TreeGrafter"/>
</dbReference>
<name>A0A1A8H1L5_9TELE</name>
<evidence type="ECO:0000256" key="10">
    <source>
        <dbReference type="ARBA" id="ARBA00022553"/>
    </source>
</evidence>
<dbReference type="SMART" id="SM00326">
    <property type="entry name" value="SH3"/>
    <property type="match status" value="1"/>
</dbReference>
<evidence type="ECO:0000313" key="28">
    <source>
        <dbReference type="EMBL" id="SBQ77134.1"/>
    </source>
</evidence>
<dbReference type="Pfam" id="PF00018">
    <property type="entry name" value="SH3_1"/>
    <property type="match status" value="1"/>
</dbReference>
<evidence type="ECO:0000256" key="25">
    <source>
        <dbReference type="PROSITE-ProRule" id="PRU01077"/>
    </source>
</evidence>
<evidence type="ECO:0000259" key="26">
    <source>
        <dbReference type="PROSITE" id="PS50002"/>
    </source>
</evidence>
<keyword evidence="17 25" id="KW-0175">Coiled coil</keyword>
<dbReference type="PANTHER" id="PTHR23065">
    <property type="entry name" value="PROLINE-SERINE-THREONINE PHOSPHATASE INTERACTING PROTEIN 1"/>
    <property type="match status" value="1"/>
</dbReference>
<evidence type="ECO:0000256" key="14">
    <source>
        <dbReference type="ARBA" id="ARBA00022827"/>
    </source>
</evidence>
<evidence type="ECO:0000256" key="7">
    <source>
        <dbReference type="ARBA" id="ARBA00022448"/>
    </source>
</evidence>
<evidence type="ECO:0000256" key="16">
    <source>
        <dbReference type="ARBA" id="ARBA00023002"/>
    </source>
</evidence>
<evidence type="ECO:0000256" key="6">
    <source>
        <dbReference type="ARBA" id="ARBA00022443"/>
    </source>
</evidence>
<keyword evidence="7" id="KW-0813">Transport</keyword>
<feature type="non-terminal residue" evidence="28">
    <location>
        <position position="1"/>
    </location>
</feature>
<comment type="function">
    <text evidence="22">Plays a role in endocytosis and regulates internalization of plasma membrane proteins. Overexpression impairs internalization of SLC2A1/GLUT1 and TRPV4 and increases the levels of SLC2A1/GLUT1 and TRPV4 at the cell membrane. Inhibits the TRPV4 calcium channel activity.</text>
</comment>
<dbReference type="FunFam" id="1.20.1270.60:FF:000009">
    <property type="entry name" value="Protein kinase C and casein kinase substrate in neurons 2"/>
    <property type="match status" value="1"/>
</dbReference>
<keyword evidence="13" id="KW-0256">Endoplasmic reticulum</keyword>
<dbReference type="FunFam" id="2.30.30.40:FF:000014">
    <property type="entry name" value="Kinase C and casein kinase substrate in neurons protein"/>
    <property type="match status" value="1"/>
</dbReference>
<dbReference type="PRINTS" id="PR00452">
    <property type="entry name" value="SH3DOMAIN"/>
</dbReference>
<dbReference type="GO" id="GO:0005789">
    <property type="term" value="C:endoplasmic reticulum membrane"/>
    <property type="evidence" value="ECO:0007669"/>
    <property type="project" value="UniProtKB-SubCell"/>
</dbReference>
<sequence length="583" mass="66841">TLLESDYFRFYKVNLNKPCPFWKVTSHCGLSDCAVKPCSPNEVPEGIRASSHNKYSKAANEELEECEQAKHLGAVDVSLSDETREALLDWNKHDDEAERFCVVDDEESPDSQYVDLLLNPERYTVCCAAAIIPCCKGDPKMSSNGDVSELGTSDSFWEPGNYKRTVKRIDDGHRLCNELISCFQERAKIEKSYALQLSDWAKRWRGIVEKGPQYGTVEKAWHAFMQAADRLSELHLELREHLAGDDSEKVRSWQKEAFHKQMMGGFKETKDADDGFRKAQKPWVRKLKEVESSKKSYHQAKKEEWTALTRETHAKADPSKSQEEVRKYTTRVERCSQEADKSKDRYQKALEELNRCNPRYMEDMEQVFDLTQEAERKRLCFFKDVLLDIHTHLDLSAKESFKNLHWDLGQTIRVANEAEDLRWWRNTHGPGMSMNWPQFEEWSPEASRSISRKERVGDSEENVVTLTNIVSSGGGGDAPPSPITVETRRVKDYSSDWSDEESPKKALAVNGVWEADDKEEQVEAVPVRALYDYTGQESDELSFKAGEELLKLGEEDEQGWCKGRLKNGQIGLYPANYVQAITS</sequence>
<dbReference type="Gene3D" id="2.30.30.40">
    <property type="entry name" value="SH3 Domains"/>
    <property type="match status" value="1"/>
</dbReference>
<evidence type="ECO:0000256" key="17">
    <source>
        <dbReference type="ARBA" id="ARBA00023054"/>
    </source>
</evidence>
<keyword evidence="6 24" id="KW-0728">SH3 domain</keyword>
<dbReference type="Pfam" id="PF00611">
    <property type="entry name" value="FCH"/>
    <property type="match status" value="1"/>
</dbReference>
<comment type="subcellular location">
    <subcellularLocation>
        <location evidence="3">Cell membrane</location>
        <topology evidence="3">Peripheral membrane protein</topology>
        <orientation evidence="3">Cytoplasmic side</orientation>
    </subcellularLocation>
    <subcellularLocation>
        <location evidence="4">Cytoplasm</location>
    </subcellularLocation>
    <subcellularLocation>
        <location evidence="2">Endoplasmic reticulum membrane</location>
        <topology evidence="2">Peripheral membrane protein</topology>
        <orientation evidence="2">Lumenal side</orientation>
    </subcellularLocation>
</comment>
<proteinExistence type="inferred from homology"/>
<dbReference type="SMART" id="SM00055">
    <property type="entry name" value="FCH"/>
    <property type="match status" value="1"/>
</dbReference>
<comment type="cofactor">
    <cofactor evidence="1">
        <name>FAD</name>
        <dbReference type="ChEBI" id="CHEBI:57692"/>
    </cofactor>
</comment>
<evidence type="ECO:0000256" key="12">
    <source>
        <dbReference type="ARBA" id="ARBA00022729"/>
    </source>
</evidence>
<evidence type="ECO:0000256" key="2">
    <source>
        <dbReference type="ARBA" id="ARBA00004367"/>
    </source>
</evidence>
<dbReference type="PROSITE" id="PS51741">
    <property type="entry name" value="F_BAR"/>
    <property type="match status" value="1"/>
</dbReference>
<evidence type="ECO:0000256" key="3">
    <source>
        <dbReference type="ARBA" id="ARBA00004413"/>
    </source>
</evidence>
<keyword evidence="28" id="KW-0418">Kinase</keyword>
<evidence type="ECO:0000256" key="20">
    <source>
        <dbReference type="ARBA" id="ARBA00023180"/>
    </source>
</evidence>
<reference evidence="28" key="1">
    <citation type="submission" date="2016-05" db="EMBL/GenBank/DDBJ databases">
        <authorList>
            <person name="Lavstsen T."/>
            <person name="Jespersen J.S."/>
        </authorList>
    </citation>
    <scope>NUCLEOTIDE SEQUENCE</scope>
    <source>
        <tissue evidence="28">Brain</tissue>
    </source>
</reference>
<comment type="subunit">
    <text evidence="23">Homodimer. May form heterooligomers with other PACSINs. Interacts (via SH3 domain) with DNM1, SYNJ1 and WASL. Interacts with TRPV4.</text>
</comment>
<dbReference type="InterPro" id="IPR007266">
    <property type="entry name" value="Ero1"/>
</dbReference>
<keyword evidence="28" id="KW-0808">Transferase</keyword>
<keyword evidence="19" id="KW-1015">Disulfide bond</keyword>
<evidence type="ECO:0000256" key="8">
    <source>
        <dbReference type="ARBA" id="ARBA00022475"/>
    </source>
</evidence>
<dbReference type="InterPro" id="IPR037192">
    <property type="entry name" value="ERO1-like_sf"/>
</dbReference>
<evidence type="ECO:0000256" key="22">
    <source>
        <dbReference type="ARBA" id="ARBA00055545"/>
    </source>
</evidence>
<evidence type="ECO:0000256" key="15">
    <source>
        <dbReference type="ARBA" id="ARBA00022982"/>
    </source>
</evidence>
<comment type="similarity">
    <text evidence="5">Belongs to the EROs family.</text>
</comment>
<dbReference type="GO" id="GO:0015035">
    <property type="term" value="F:protein-disulfide reductase activity"/>
    <property type="evidence" value="ECO:0007669"/>
    <property type="project" value="InterPro"/>
</dbReference>
<dbReference type="GO" id="GO:0030100">
    <property type="term" value="P:regulation of endocytosis"/>
    <property type="evidence" value="ECO:0007669"/>
    <property type="project" value="TreeGrafter"/>
</dbReference>
<dbReference type="GO" id="GO:0016972">
    <property type="term" value="F:thiol oxidase activity"/>
    <property type="evidence" value="ECO:0007669"/>
    <property type="project" value="InterPro"/>
</dbReference>
<evidence type="ECO:0000256" key="1">
    <source>
        <dbReference type="ARBA" id="ARBA00001974"/>
    </source>
</evidence>
<dbReference type="PROSITE" id="PS50002">
    <property type="entry name" value="SH3"/>
    <property type="match status" value="1"/>
</dbReference>
<dbReference type="AlphaFoldDB" id="A0A1A8H1L5"/>
<dbReference type="SUPFAM" id="SSF103657">
    <property type="entry name" value="BAR/IMD domain-like"/>
    <property type="match status" value="1"/>
</dbReference>
<dbReference type="GO" id="GO:0016301">
    <property type="term" value="F:kinase activity"/>
    <property type="evidence" value="ECO:0007669"/>
    <property type="project" value="UniProtKB-KW"/>
</dbReference>
<keyword evidence="12" id="KW-0732">Signal</keyword>
<dbReference type="EMBL" id="HAEC01008918">
    <property type="protein sequence ID" value="SBQ77134.1"/>
    <property type="molecule type" value="Transcribed_RNA"/>
</dbReference>
<accession>A0A1A8H1L5</accession>
<dbReference type="SUPFAM" id="SSF50044">
    <property type="entry name" value="SH3-domain"/>
    <property type="match status" value="1"/>
</dbReference>
<dbReference type="Gene3D" id="1.20.1270.60">
    <property type="entry name" value="Arfaptin homology (AH) domain/BAR domain"/>
    <property type="match status" value="1"/>
</dbReference>
<organism evidence="28">
    <name type="scientific">Nothobranchius korthausae</name>
    <dbReference type="NCBI Taxonomy" id="1143690"/>
    <lineage>
        <taxon>Eukaryota</taxon>
        <taxon>Metazoa</taxon>
        <taxon>Chordata</taxon>
        <taxon>Craniata</taxon>
        <taxon>Vertebrata</taxon>
        <taxon>Euteleostomi</taxon>
        <taxon>Actinopterygii</taxon>
        <taxon>Neopterygii</taxon>
        <taxon>Teleostei</taxon>
        <taxon>Neoteleostei</taxon>
        <taxon>Acanthomorphata</taxon>
        <taxon>Ovalentaria</taxon>
        <taxon>Atherinomorphae</taxon>
        <taxon>Cyprinodontiformes</taxon>
        <taxon>Nothobranchiidae</taxon>
        <taxon>Nothobranchius</taxon>
    </lineage>
</organism>
<feature type="domain" description="SH3" evidence="26">
    <location>
        <begin position="522"/>
        <end position="583"/>
    </location>
</feature>
<keyword evidence="10" id="KW-0597">Phosphoprotein</keyword>
<dbReference type="PANTHER" id="PTHR23065:SF18">
    <property type="entry name" value="PROTEIN KINASE C AND CASEIN KINASE SUBSTRATE IN NEURONS PROTEIN 3"/>
    <property type="match status" value="1"/>
</dbReference>
<dbReference type="InterPro" id="IPR027267">
    <property type="entry name" value="AH/BAR_dom_sf"/>
</dbReference>
<dbReference type="GO" id="GO:0005768">
    <property type="term" value="C:endosome"/>
    <property type="evidence" value="ECO:0007669"/>
    <property type="project" value="TreeGrafter"/>
</dbReference>
<evidence type="ECO:0000256" key="13">
    <source>
        <dbReference type="ARBA" id="ARBA00022824"/>
    </source>
</evidence>
<keyword evidence="16" id="KW-0560">Oxidoreductase</keyword>
<dbReference type="GO" id="GO:0034975">
    <property type="term" value="P:protein folding in endoplasmic reticulum"/>
    <property type="evidence" value="ECO:0007669"/>
    <property type="project" value="InterPro"/>
</dbReference>
<protein>
    <submittedName>
        <fullName evidence="28">Protein kinase C and casein kinase substrate in neurons 3</fullName>
    </submittedName>
</protein>
<keyword evidence="9" id="KW-0963">Cytoplasm</keyword>